<reference evidence="2 3" key="1">
    <citation type="submission" date="2016-03" db="EMBL/GenBank/DDBJ databases">
        <title>Comparison of Bacillus endophyticus and B. anthracis characteristics using whole genome sequence analysis and microbiological techniques.</title>
        <authorList>
            <person name="Lekota K.E."/>
            <person name="Mafofo J."/>
            <person name="Rees J."/>
            <person name="Muchadeyi F.C."/>
            <person name="Madoroba E."/>
            <person name="Van Heerden H."/>
        </authorList>
    </citation>
    <scope>NUCLEOTIDE SEQUENCE [LARGE SCALE GENOMIC DNA]</scope>
    <source>
        <strain evidence="2 3">3631_10C</strain>
    </source>
</reference>
<dbReference type="Proteomes" id="UP000250174">
    <property type="component" value="Unassembled WGS sequence"/>
</dbReference>
<evidence type="ECO:0000259" key="1">
    <source>
        <dbReference type="Pfam" id="PF13472"/>
    </source>
</evidence>
<dbReference type="EMBL" id="LVYK01000031">
    <property type="protein sequence ID" value="RAS76126.1"/>
    <property type="molecule type" value="Genomic_DNA"/>
</dbReference>
<gene>
    <name evidence="2" type="ORF">A3864_14725</name>
</gene>
<dbReference type="InterPro" id="IPR051532">
    <property type="entry name" value="Ester_Hydrolysis_Enzymes"/>
</dbReference>
<dbReference type="InterPro" id="IPR013830">
    <property type="entry name" value="SGNH_hydro"/>
</dbReference>
<protein>
    <recommendedName>
        <fullName evidence="1">SGNH hydrolase-type esterase domain-containing protein</fullName>
    </recommendedName>
</protein>
<dbReference type="SUPFAM" id="SSF52266">
    <property type="entry name" value="SGNH hydrolase"/>
    <property type="match status" value="1"/>
</dbReference>
<name>A0AAX1Q8C0_9BACI</name>
<dbReference type="AlphaFoldDB" id="A0AAX1Q8C0"/>
<dbReference type="GO" id="GO:0004622">
    <property type="term" value="F:phosphatidylcholine lysophospholipase activity"/>
    <property type="evidence" value="ECO:0007669"/>
    <property type="project" value="TreeGrafter"/>
</dbReference>
<proteinExistence type="predicted"/>
<dbReference type="InterPro" id="IPR036514">
    <property type="entry name" value="SGNH_hydro_sf"/>
</dbReference>
<accession>A0AAX1Q8C0</accession>
<dbReference type="Gene3D" id="3.40.50.1110">
    <property type="entry name" value="SGNH hydrolase"/>
    <property type="match status" value="1"/>
</dbReference>
<evidence type="ECO:0000313" key="2">
    <source>
        <dbReference type="EMBL" id="RAS76126.1"/>
    </source>
</evidence>
<comment type="caution">
    <text evidence="2">The sequence shown here is derived from an EMBL/GenBank/DDBJ whole genome shotgun (WGS) entry which is preliminary data.</text>
</comment>
<dbReference type="PANTHER" id="PTHR30383:SF27">
    <property type="entry name" value="SPORE GERMINATION LIPASE LIPC"/>
    <property type="match status" value="1"/>
</dbReference>
<sequence length="226" mass="25748">MKEERKENMFPFKNEKISYVALGDSLTAGVGASLFSPTFPQRYRRKIECVWEERVDLYTIARSGLTVEEIATLSSHPRSLQSLAEAEVITITAGGNNLIDAYEDVMKGKSLSSLQDQLKEAQRDFNGFIQSLLTLKKKSSTPYFILVATLYNPFPESQEADAWIRKVNASIKKLNHYPHLHIVDLYSLFKGKEKEWLSRDGVHPNDKGYEAMARAFCEQTPSYQSR</sequence>
<evidence type="ECO:0000313" key="3">
    <source>
        <dbReference type="Proteomes" id="UP000250174"/>
    </source>
</evidence>
<dbReference type="Pfam" id="PF13472">
    <property type="entry name" value="Lipase_GDSL_2"/>
    <property type="match status" value="1"/>
</dbReference>
<feature type="domain" description="SGNH hydrolase-type esterase" evidence="1">
    <location>
        <begin position="21"/>
        <end position="211"/>
    </location>
</feature>
<organism evidence="2 3">
    <name type="scientific">Priestia endophytica</name>
    <dbReference type="NCBI Taxonomy" id="135735"/>
    <lineage>
        <taxon>Bacteria</taxon>
        <taxon>Bacillati</taxon>
        <taxon>Bacillota</taxon>
        <taxon>Bacilli</taxon>
        <taxon>Bacillales</taxon>
        <taxon>Bacillaceae</taxon>
        <taxon>Priestia</taxon>
    </lineage>
</organism>
<dbReference type="PANTHER" id="PTHR30383">
    <property type="entry name" value="THIOESTERASE 1/PROTEASE 1/LYSOPHOSPHOLIPASE L1"/>
    <property type="match status" value="1"/>
</dbReference>